<feature type="transmembrane region" description="Helical" evidence="1">
    <location>
        <begin position="149"/>
        <end position="173"/>
    </location>
</feature>
<organism evidence="2 3">
    <name type="scientific">Dermatophagoides farinae</name>
    <name type="common">American house dust mite</name>
    <dbReference type="NCBI Taxonomy" id="6954"/>
    <lineage>
        <taxon>Eukaryota</taxon>
        <taxon>Metazoa</taxon>
        <taxon>Ecdysozoa</taxon>
        <taxon>Arthropoda</taxon>
        <taxon>Chelicerata</taxon>
        <taxon>Arachnida</taxon>
        <taxon>Acari</taxon>
        <taxon>Acariformes</taxon>
        <taxon>Sarcoptiformes</taxon>
        <taxon>Astigmata</taxon>
        <taxon>Psoroptidia</taxon>
        <taxon>Analgoidea</taxon>
        <taxon>Pyroglyphidae</taxon>
        <taxon>Dermatophagoidinae</taxon>
        <taxon>Dermatophagoides</taxon>
    </lineage>
</organism>
<keyword evidence="1" id="KW-1133">Transmembrane helix</keyword>
<proteinExistence type="predicted"/>
<dbReference type="EMBL" id="ASGP02000002">
    <property type="protein sequence ID" value="KAH9522287.1"/>
    <property type="molecule type" value="Genomic_DNA"/>
</dbReference>
<comment type="caution">
    <text evidence="2">The sequence shown here is derived from an EMBL/GenBank/DDBJ whole genome shotgun (WGS) entry which is preliminary data.</text>
</comment>
<name>A0A922I6B1_DERFA</name>
<feature type="transmembrane region" description="Helical" evidence="1">
    <location>
        <begin position="271"/>
        <end position="292"/>
    </location>
</feature>
<gene>
    <name evidence="2" type="ORF">DERF_005874</name>
</gene>
<evidence type="ECO:0000256" key="1">
    <source>
        <dbReference type="SAM" id="Phobius"/>
    </source>
</evidence>
<evidence type="ECO:0000313" key="2">
    <source>
        <dbReference type="EMBL" id="KAH9522287.1"/>
    </source>
</evidence>
<protein>
    <submittedName>
        <fullName evidence="2">Uncharacterized protein</fullName>
    </submittedName>
</protein>
<accession>A0A922I6B1</accession>
<feature type="transmembrane region" description="Helical" evidence="1">
    <location>
        <begin position="113"/>
        <end position="137"/>
    </location>
</feature>
<keyword evidence="1" id="KW-0812">Transmembrane</keyword>
<keyword evidence="1" id="KW-0472">Membrane</keyword>
<dbReference type="Proteomes" id="UP000790347">
    <property type="component" value="Unassembled WGS sequence"/>
</dbReference>
<feature type="transmembrane region" description="Helical" evidence="1">
    <location>
        <begin position="25"/>
        <end position="56"/>
    </location>
</feature>
<keyword evidence="3" id="KW-1185">Reference proteome</keyword>
<reference evidence="2" key="2">
    <citation type="journal article" date="2022" name="Res Sq">
        <title>Comparative Genomics Reveals Insights into the Divergent Evolution of Astigmatic Mites and Household Pest Adaptations.</title>
        <authorList>
            <person name="Xiong Q."/>
            <person name="Wan A.T.-Y."/>
            <person name="Liu X.-Y."/>
            <person name="Fung C.S.-H."/>
            <person name="Xiao X."/>
            <person name="Malainual N."/>
            <person name="Hou J."/>
            <person name="Wang L."/>
            <person name="Wang M."/>
            <person name="Yang K."/>
            <person name="Cui Y."/>
            <person name="Leung E."/>
            <person name="Nong W."/>
            <person name="Shin S.-K."/>
            <person name="Au S."/>
            <person name="Jeong K.Y."/>
            <person name="Chew F.T."/>
            <person name="Hui J."/>
            <person name="Leung T.F."/>
            <person name="Tungtrongchitr A."/>
            <person name="Zhong N."/>
            <person name="Liu Z."/>
            <person name="Tsui S."/>
        </authorList>
    </citation>
    <scope>NUCLEOTIDE SEQUENCE</scope>
    <source>
        <strain evidence="2">Derf</strain>
        <tissue evidence="2">Whole organism</tissue>
    </source>
</reference>
<dbReference type="AlphaFoldDB" id="A0A922I6B1"/>
<evidence type="ECO:0000313" key="3">
    <source>
        <dbReference type="Proteomes" id="UP000790347"/>
    </source>
</evidence>
<sequence length="323" mass="38085">MSELSWSQQFLTRNGPQLLANWEKYYIRLIVFIDYVPLLGPLYNAGHALNLLWLIWRGSFFPNRRQLLRHRTLNNENINDEFNDNVGDDDYDDDDENDLLKNREKYRQVRERGLTAIVTALIDIFTICLALAVIAFICDCLLRIQTFAFVRQLCILFIMINILALTIGAKIIAGQAVINVTRQLEDVNHVGISMVKSAHITATAIERIVETTETTTNIFVRTCQYIWSRIVFYTIKTITFPRRSWNWFITRIRSLFRQWIANIKMFIKRNLTWMAMMNLFTLGFSGWLMGVIKRRRLRQHSEKFRSIGLRDSDFVLDFFTCRC</sequence>
<reference evidence="2" key="1">
    <citation type="submission" date="2013-05" db="EMBL/GenBank/DDBJ databases">
        <authorList>
            <person name="Yim A.K.Y."/>
            <person name="Chan T.F."/>
            <person name="Ji K.M."/>
            <person name="Liu X.Y."/>
            <person name="Zhou J.W."/>
            <person name="Li R.Q."/>
            <person name="Yang K.Y."/>
            <person name="Li J."/>
            <person name="Li M."/>
            <person name="Law P.T.W."/>
            <person name="Wu Y.L."/>
            <person name="Cai Z.L."/>
            <person name="Qin H."/>
            <person name="Bao Y."/>
            <person name="Leung R.K.K."/>
            <person name="Ng P.K.S."/>
            <person name="Zou J."/>
            <person name="Zhong X.J."/>
            <person name="Ran P.X."/>
            <person name="Zhong N.S."/>
            <person name="Liu Z.G."/>
            <person name="Tsui S.K.W."/>
        </authorList>
    </citation>
    <scope>NUCLEOTIDE SEQUENCE</scope>
    <source>
        <strain evidence="2">Derf</strain>
        <tissue evidence="2">Whole organism</tissue>
    </source>
</reference>